<dbReference type="EMBL" id="SEUK01000046">
    <property type="protein sequence ID" value="KAA1161694.1"/>
    <property type="molecule type" value="Genomic_DNA"/>
</dbReference>
<dbReference type="Gene3D" id="2.30.42.10">
    <property type="match status" value="1"/>
</dbReference>
<dbReference type="RefSeq" id="WP_149613997.1">
    <property type="nucleotide sequence ID" value="NZ_SEUK01000046.1"/>
</dbReference>
<dbReference type="Gene3D" id="3.30.750.170">
    <property type="match status" value="1"/>
</dbReference>
<organism evidence="4 5">
    <name type="scientific">Pseudoalteromonas fuliginea</name>
    <dbReference type="NCBI Taxonomy" id="1872678"/>
    <lineage>
        <taxon>Bacteria</taxon>
        <taxon>Pseudomonadati</taxon>
        <taxon>Pseudomonadota</taxon>
        <taxon>Gammaproteobacteria</taxon>
        <taxon>Alteromonadales</taxon>
        <taxon>Pseudoalteromonadaceae</taxon>
        <taxon>Pseudoalteromonas</taxon>
    </lineage>
</organism>
<feature type="chain" id="PRO_5044501454" evidence="2">
    <location>
        <begin position="27"/>
        <end position="527"/>
    </location>
</feature>
<dbReference type="PANTHER" id="PTHR32060:SF30">
    <property type="entry name" value="CARBOXY-TERMINAL PROCESSING PROTEASE CTPA"/>
    <property type="match status" value="1"/>
</dbReference>
<dbReference type="PANTHER" id="PTHR32060">
    <property type="entry name" value="TAIL-SPECIFIC PROTEASE"/>
    <property type="match status" value="1"/>
</dbReference>
<dbReference type="GO" id="GO:0007165">
    <property type="term" value="P:signal transduction"/>
    <property type="evidence" value="ECO:0007669"/>
    <property type="project" value="TreeGrafter"/>
</dbReference>
<keyword evidence="2" id="KW-0732">Signal</keyword>
<sequence length="527" mass="57203">MFIPTKLNIAKTILPLTLISILSACGGGGGGSLNDSNSVTPIGSNTTTWTANEFARASQFKGQCQASDEKNWLRSWSNETYLWYDEIIDTDPALTSGVLDYFEQLKTNELTESGAKKDNFHFNLPTDEWERQNQAGVSYGYGFNIKILASSAPRQAIISYTQPNTPASNQNLTRGFELVEVDGIDFVNTNSSNDVSVINAGLFPTQTGKLTEFVFKDINTNENRTVTLTSQNITSQPVSNVRTDLANGEVGYFQFNSHNAIAEEQLYNAFNQLAASDIKDLVIDIRYNGGGLLQMASQIAYMIAGNSNTQGKVFERTIFNDKNPNTNPITGQALTPMSFTNQFVGFESNPSITPGTPLPTLNLNRVFVLTTRSTCSASEAIINGLRGADVEVIQVGSGTCGKPYGFYPTDNCDTTYFTIQFTGENNKGFGEFSDGFAPQNTLDNALQPVLIAGCAVADDFTTSLGDANEALLKTALSYRTTESCPAPSSTSSKQGFAPSIVDDSPKVEDTRVQTMLNQNIILSDNIR</sequence>
<dbReference type="Gene3D" id="3.90.226.10">
    <property type="entry name" value="2-enoyl-CoA Hydratase, Chain A, domain 1"/>
    <property type="match status" value="1"/>
</dbReference>
<evidence type="ECO:0000313" key="5">
    <source>
        <dbReference type="Proteomes" id="UP000324162"/>
    </source>
</evidence>
<accession>A0AB73BIV4</accession>
<dbReference type="SMART" id="SM00245">
    <property type="entry name" value="TSPc"/>
    <property type="match status" value="1"/>
</dbReference>
<feature type="domain" description="Tail specific protease" evidence="3">
    <location>
        <begin position="221"/>
        <end position="443"/>
    </location>
</feature>
<dbReference type="PROSITE" id="PS51257">
    <property type="entry name" value="PROKAR_LIPOPROTEIN"/>
    <property type="match status" value="1"/>
</dbReference>
<dbReference type="AlphaFoldDB" id="A0AB73BIV4"/>
<dbReference type="InterPro" id="IPR029045">
    <property type="entry name" value="ClpP/crotonase-like_dom_sf"/>
</dbReference>
<dbReference type="SUPFAM" id="SSF50156">
    <property type="entry name" value="PDZ domain-like"/>
    <property type="match status" value="1"/>
</dbReference>
<feature type="compositionally biased region" description="Polar residues" evidence="1">
    <location>
        <begin position="482"/>
        <end position="494"/>
    </location>
</feature>
<feature type="signal peptide" evidence="2">
    <location>
        <begin position="1"/>
        <end position="26"/>
    </location>
</feature>
<evidence type="ECO:0000256" key="2">
    <source>
        <dbReference type="SAM" id="SignalP"/>
    </source>
</evidence>
<protein>
    <submittedName>
        <fullName evidence="4">Peptidase</fullName>
    </submittedName>
</protein>
<dbReference type="GO" id="GO:0008236">
    <property type="term" value="F:serine-type peptidase activity"/>
    <property type="evidence" value="ECO:0007669"/>
    <property type="project" value="InterPro"/>
</dbReference>
<evidence type="ECO:0000313" key="4">
    <source>
        <dbReference type="EMBL" id="KAA1161694.1"/>
    </source>
</evidence>
<proteinExistence type="predicted"/>
<dbReference type="GO" id="GO:0006508">
    <property type="term" value="P:proteolysis"/>
    <property type="evidence" value="ECO:0007669"/>
    <property type="project" value="InterPro"/>
</dbReference>
<comment type="caution">
    <text evidence="4">The sequence shown here is derived from an EMBL/GenBank/DDBJ whole genome shotgun (WGS) entry which is preliminary data.</text>
</comment>
<feature type="region of interest" description="Disordered" evidence="1">
    <location>
        <begin position="482"/>
        <end position="504"/>
    </location>
</feature>
<dbReference type="InterPro" id="IPR036034">
    <property type="entry name" value="PDZ_sf"/>
</dbReference>
<gene>
    <name evidence="4" type="ORF">EU508_07680</name>
</gene>
<dbReference type="InterPro" id="IPR005151">
    <property type="entry name" value="Tail-specific_protease"/>
</dbReference>
<dbReference type="Pfam" id="PF03572">
    <property type="entry name" value="Peptidase_S41"/>
    <property type="match status" value="1"/>
</dbReference>
<evidence type="ECO:0000256" key="1">
    <source>
        <dbReference type="SAM" id="MobiDB-lite"/>
    </source>
</evidence>
<evidence type="ECO:0000259" key="3">
    <source>
        <dbReference type="SMART" id="SM00245"/>
    </source>
</evidence>
<reference evidence="4 5" key="1">
    <citation type="submission" date="2019-01" db="EMBL/GenBank/DDBJ databases">
        <title>Genome sequences of marine Pseudoalteromonas species.</title>
        <authorList>
            <person name="Boraston A.B."/>
            <person name="Hehemann J.-H."/>
            <person name="Vickers C.J."/>
            <person name="Salama-Alber O."/>
            <person name="Abe K."/>
            <person name="Hettle A.J."/>
        </authorList>
    </citation>
    <scope>NUCLEOTIDE SEQUENCE [LARGE SCALE GENOMIC DNA]</scope>
    <source>
        <strain evidence="4 5">PS42</strain>
    </source>
</reference>
<dbReference type="GO" id="GO:0004175">
    <property type="term" value="F:endopeptidase activity"/>
    <property type="evidence" value="ECO:0007669"/>
    <property type="project" value="TreeGrafter"/>
</dbReference>
<dbReference type="Proteomes" id="UP000324162">
    <property type="component" value="Unassembled WGS sequence"/>
</dbReference>
<dbReference type="GO" id="GO:0030288">
    <property type="term" value="C:outer membrane-bounded periplasmic space"/>
    <property type="evidence" value="ECO:0007669"/>
    <property type="project" value="TreeGrafter"/>
</dbReference>
<name>A0AB73BIV4_9GAMM</name>
<dbReference type="SUPFAM" id="SSF52096">
    <property type="entry name" value="ClpP/crotonase"/>
    <property type="match status" value="1"/>
</dbReference>